<protein>
    <recommendedName>
        <fullName evidence="12">TIR domain-containing protein</fullName>
    </recommendedName>
</protein>
<keyword evidence="6 10" id="KW-1133">Transmembrane helix</keyword>
<dbReference type="PRINTS" id="PR01537">
    <property type="entry name" value="INTRLKN1R1F"/>
</dbReference>
<dbReference type="AlphaFoldDB" id="A0A8B6E4Z3"/>
<dbReference type="InterPro" id="IPR003591">
    <property type="entry name" value="Leu-rich_rpt_typical-subtyp"/>
</dbReference>
<dbReference type="OrthoDB" id="10037120at2759"/>
<dbReference type="Gene3D" id="3.40.50.10140">
    <property type="entry name" value="Toll/interleukin-1 receptor homology (TIR) domain"/>
    <property type="match status" value="1"/>
</dbReference>
<keyword evidence="2" id="KW-0433">Leucine-rich repeat</keyword>
<evidence type="ECO:0000256" key="6">
    <source>
        <dbReference type="ARBA" id="ARBA00022989"/>
    </source>
</evidence>
<dbReference type="InterPro" id="IPR026906">
    <property type="entry name" value="LRR_5"/>
</dbReference>
<dbReference type="EMBL" id="UYJE01004634">
    <property type="protein sequence ID" value="VDI29850.1"/>
    <property type="molecule type" value="Genomic_DNA"/>
</dbReference>
<name>A0A8B6E4Z3_MYTGA</name>
<dbReference type="Pfam" id="PF01582">
    <property type="entry name" value="TIR"/>
    <property type="match status" value="1"/>
</dbReference>
<comment type="caution">
    <text evidence="13">The sequence shown here is derived from an EMBL/GenBank/DDBJ whole genome shotgun (WGS) entry which is preliminary data.</text>
</comment>
<evidence type="ECO:0000256" key="1">
    <source>
        <dbReference type="ARBA" id="ARBA00004167"/>
    </source>
</evidence>
<proteinExistence type="predicted"/>
<evidence type="ECO:0000256" key="3">
    <source>
        <dbReference type="ARBA" id="ARBA00022692"/>
    </source>
</evidence>
<keyword evidence="9" id="KW-0325">Glycoprotein</keyword>
<dbReference type="Pfam" id="PF13306">
    <property type="entry name" value="LRR_5"/>
    <property type="match status" value="2"/>
</dbReference>
<gene>
    <name evidence="13" type="ORF">MGAL_10B053188</name>
</gene>
<keyword evidence="5" id="KW-0677">Repeat</keyword>
<dbReference type="InterPro" id="IPR000157">
    <property type="entry name" value="TIR_dom"/>
</dbReference>
<evidence type="ECO:0000256" key="11">
    <source>
        <dbReference type="SAM" id="SignalP"/>
    </source>
</evidence>
<evidence type="ECO:0000313" key="13">
    <source>
        <dbReference type="EMBL" id="VDI29850.1"/>
    </source>
</evidence>
<keyword evidence="7 10" id="KW-0472">Membrane</keyword>
<keyword evidence="8" id="KW-0675">Receptor</keyword>
<dbReference type="SMART" id="SM00255">
    <property type="entry name" value="TIR"/>
    <property type="match status" value="1"/>
</dbReference>
<evidence type="ECO:0000256" key="8">
    <source>
        <dbReference type="ARBA" id="ARBA00023170"/>
    </source>
</evidence>
<evidence type="ECO:0000256" key="2">
    <source>
        <dbReference type="ARBA" id="ARBA00022614"/>
    </source>
</evidence>
<comment type="subcellular location">
    <subcellularLocation>
        <location evidence="1">Membrane</location>
        <topology evidence="1">Single-pass membrane protein</topology>
    </subcellularLocation>
</comment>
<organism evidence="13 14">
    <name type="scientific">Mytilus galloprovincialis</name>
    <name type="common">Mediterranean mussel</name>
    <dbReference type="NCBI Taxonomy" id="29158"/>
    <lineage>
        <taxon>Eukaryota</taxon>
        <taxon>Metazoa</taxon>
        <taxon>Spiralia</taxon>
        <taxon>Lophotrochozoa</taxon>
        <taxon>Mollusca</taxon>
        <taxon>Bivalvia</taxon>
        <taxon>Autobranchia</taxon>
        <taxon>Pteriomorphia</taxon>
        <taxon>Mytilida</taxon>
        <taxon>Mytiloidea</taxon>
        <taxon>Mytilidae</taxon>
        <taxon>Mytilinae</taxon>
        <taxon>Mytilus</taxon>
    </lineage>
</organism>
<dbReference type="SMART" id="SM00369">
    <property type="entry name" value="LRR_TYP"/>
    <property type="match status" value="5"/>
</dbReference>
<evidence type="ECO:0000256" key="10">
    <source>
        <dbReference type="SAM" id="Phobius"/>
    </source>
</evidence>
<dbReference type="PANTHER" id="PTHR24365">
    <property type="entry name" value="TOLL-LIKE RECEPTOR"/>
    <property type="match status" value="1"/>
</dbReference>
<keyword evidence="14" id="KW-1185">Reference proteome</keyword>
<evidence type="ECO:0000259" key="12">
    <source>
        <dbReference type="PROSITE" id="PS50104"/>
    </source>
</evidence>
<dbReference type="PANTHER" id="PTHR24365:SF541">
    <property type="entry name" value="PROTEIN TOLL-RELATED"/>
    <property type="match status" value="1"/>
</dbReference>
<dbReference type="Proteomes" id="UP000596742">
    <property type="component" value="Unassembled WGS sequence"/>
</dbReference>
<dbReference type="GO" id="GO:0038023">
    <property type="term" value="F:signaling receptor activity"/>
    <property type="evidence" value="ECO:0007669"/>
    <property type="project" value="TreeGrafter"/>
</dbReference>
<dbReference type="Gene3D" id="3.80.10.10">
    <property type="entry name" value="Ribonuclease Inhibitor"/>
    <property type="match status" value="2"/>
</dbReference>
<keyword evidence="3 10" id="KW-0812">Transmembrane</keyword>
<dbReference type="InterPro" id="IPR035897">
    <property type="entry name" value="Toll_tir_struct_dom_sf"/>
</dbReference>
<dbReference type="GO" id="GO:0005886">
    <property type="term" value="C:plasma membrane"/>
    <property type="evidence" value="ECO:0007669"/>
    <property type="project" value="TreeGrafter"/>
</dbReference>
<keyword evidence="4 11" id="KW-0732">Signal</keyword>
<feature type="domain" description="TIR" evidence="12">
    <location>
        <begin position="530"/>
        <end position="668"/>
    </location>
</feature>
<evidence type="ECO:0000256" key="5">
    <source>
        <dbReference type="ARBA" id="ARBA00022737"/>
    </source>
</evidence>
<feature type="chain" id="PRO_5032755444" description="TIR domain-containing protein" evidence="11">
    <location>
        <begin position="20"/>
        <end position="673"/>
    </location>
</feature>
<accession>A0A8B6E4Z3</accession>
<dbReference type="GO" id="GO:0007165">
    <property type="term" value="P:signal transduction"/>
    <property type="evidence" value="ECO:0007669"/>
    <property type="project" value="InterPro"/>
</dbReference>
<feature type="signal peptide" evidence="11">
    <location>
        <begin position="1"/>
        <end position="19"/>
    </location>
</feature>
<dbReference type="SUPFAM" id="SSF52058">
    <property type="entry name" value="L domain-like"/>
    <property type="match status" value="1"/>
</dbReference>
<reference evidence="13" key="1">
    <citation type="submission" date="2018-11" db="EMBL/GenBank/DDBJ databases">
        <authorList>
            <person name="Alioto T."/>
            <person name="Alioto T."/>
        </authorList>
    </citation>
    <scope>NUCLEOTIDE SEQUENCE</scope>
</reference>
<sequence length="673" mass="79192">MHFDKCMITCFVLIPFVISLQCDVKTKGKVTIAEYKHIGLTEVPQLLPTDINVLDLSGNNIDKLYNNGFEPYRLLEELILKKNKIHYMEENSFLGLNRLIVLNIAENNLNLLHSYSSEIFLSLINLTKLDIRRNIQLFDTNVYHYPDNALAVLEELSSLQLDMASNQSFGKGFQRLKKLQSLTFERCYLKYLNKSVFENFSLEVQELNLIGCHLHFVYTHCDILHPFPKLTKLNLEGTCMHLQQALNILSPFTEGSNLKYLDISFGSTFSGLFFQKNSSYNLDTLLLNDHFHLTLFQEDMIDSGKIKTLKWRDAKLYSVVCPADNTYSLMLQAFFKKLEYLEHLDMSKNSIWALPENLFSKMEYLLELHLPENLFRSIPRQIMDLKNIKLLDFRQNLLTTLDKNTRIWADSMNQKHSLGIVMADNPFECICDNLDFIEWINKTKVKLDSRSYQCRLSNGTLITVREAYERMHALFSHCRNAIWLTVAFTLLSTCFITVLLLFTYSKRWKICVFFYRKFRKIVEKKYCRSFIYDVFISYKGDSLHWITNCLIPKLENEWNLKICFKDRDFLPGDIYFDTEAESIENSKHVIFLLTPSFKSSKDYMFEVERVKHETRMQNIENIIVLAKNITLKDIPTELAYIWNYVSFIQWPDNAGDLDVAWQKLRRWICNELV</sequence>
<dbReference type="PROSITE" id="PS50104">
    <property type="entry name" value="TIR"/>
    <property type="match status" value="1"/>
</dbReference>
<evidence type="ECO:0000256" key="4">
    <source>
        <dbReference type="ARBA" id="ARBA00022729"/>
    </source>
</evidence>
<dbReference type="InterPro" id="IPR032675">
    <property type="entry name" value="LRR_dom_sf"/>
</dbReference>
<evidence type="ECO:0000256" key="9">
    <source>
        <dbReference type="ARBA" id="ARBA00023180"/>
    </source>
</evidence>
<evidence type="ECO:0000313" key="14">
    <source>
        <dbReference type="Proteomes" id="UP000596742"/>
    </source>
</evidence>
<dbReference type="SUPFAM" id="SSF52200">
    <property type="entry name" value="Toll/Interleukin receptor TIR domain"/>
    <property type="match status" value="1"/>
</dbReference>
<evidence type="ECO:0000256" key="7">
    <source>
        <dbReference type="ARBA" id="ARBA00023136"/>
    </source>
</evidence>
<feature type="transmembrane region" description="Helical" evidence="10">
    <location>
        <begin position="481"/>
        <end position="502"/>
    </location>
</feature>